<comment type="caution">
    <text evidence="11">The sequence shown here is derived from an EMBL/GenBank/DDBJ whole genome shotgun (WGS) entry which is preliminary data.</text>
</comment>
<dbReference type="InterPro" id="IPR008427">
    <property type="entry name" value="Extracellular_membr_CFEM_dom"/>
</dbReference>
<feature type="domain" description="CFEM" evidence="10">
    <location>
        <begin position="47"/>
        <end position="111"/>
    </location>
</feature>
<evidence type="ECO:0000256" key="9">
    <source>
        <dbReference type="SAM" id="SignalP"/>
    </source>
</evidence>
<dbReference type="Proteomes" id="UP000630445">
    <property type="component" value="Unassembled WGS sequence"/>
</dbReference>
<evidence type="ECO:0000256" key="5">
    <source>
        <dbReference type="ARBA" id="ARBA00022622"/>
    </source>
</evidence>
<dbReference type="GO" id="GO:0098552">
    <property type="term" value="C:side of membrane"/>
    <property type="evidence" value="ECO:0007669"/>
    <property type="project" value="UniProtKB-KW"/>
</dbReference>
<feature type="chain" id="PRO_5034712758" description="CFEM domain-containing protein" evidence="9">
    <location>
        <begin position="19"/>
        <end position="131"/>
    </location>
</feature>
<evidence type="ECO:0000259" key="10">
    <source>
        <dbReference type="Pfam" id="PF05730"/>
    </source>
</evidence>
<proteinExistence type="inferred from homology"/>
<evidence type="ECO:0000256" key="6">
    <source>
        <dbReference type="ARBA" id="ARBA00022729"/>
    </source>
</evidence>
<organism evidence="11 12">
    <name type="scientific">Aspergillus hiratsukae</name>
    <dbReference type="NCBI Taxonomy" id="1194566"/>
    <lineage>
        <taxon>Eukaryota</taxon>
        <taxon>Fungi</taxon>
        <taxon>Dikarya</taxon>
        <taxon>Ascomycota</taxon>
        <taxon>Pezizomycotina</taxon>
        <taxon>Eurotiomycetes</taxon>
        <taxon>Eurotiomycetidae</taxon>
        <taxon>Eurotiales</taxon>
        <taxon>Aspergillaceae</taxon>
        <taxon>Aspergillus</taxon>
        <taxon>Aspergillus subgen. Fumigati</taxon>
    </lineage>
</organism>
<dbReference type="OrthoDB" id="10546849at2759"/>
<keyword evidence="5" id="KW-0336">GPI-anchor</keyword>
<dbReference type="AlphaFoldDB" id="A0A8H6NZS0"/>
<dbReference type="GO" id="GO:0005576">
    <property type="term" value="C:extracellular region"/>
    <property type="evidence" value="ECO:0007669"/>
    <property type="project" value="UniProtKB-SubCell"/>
</dbReference>
<keyword evidence="7" id="KW-1015">Disulfide bond</keyword>
<name>A0A8H6NZS0_9EURO</name>
<evidence type="ECO:0000256" key="2">
    <source>
        <dbReference type="ARBA" id="ARBA00004613"/>
    </source>
</evidence>
<keyword evidence="8" id="KW-0449">Lipoprotein</keyword>
<keyword evidence="5" id="KW-0325">Glycoprotein</keyword>
<evidence type="ECO:0000256" key="3">
    <source>
        <dbReference type="ARBA" id="ARBA00010031"/>
    </source>
</evidence>
<accession>A0A8H6NZS0</accession>
<evidence type="ECO:0000313" key="12">
    <source>
        <dbReference type="Proteomes" id="UP000630445"/>
    </source>
</evidence>
<comment type="subcellular location">
    <subcellularLocation>
        <location evidence="1">Membrane</location>
        <topology evidence="1">Lipid-anchor</topology>
        <topology evidence="1">GPI-anchor</topology>
    </subcellularLocation>
    <subcellularLocation>
        <location evidence="2">Secreted</location>
    </subcellularLocation>
</comment>
<protein>
    <recommendedName>
        <fullName evidence="10">CFEM domain-containing protein</fullName>
    </recommendedName>
</protein>
<evidence type="ECO:0000256" key="1">
    <source>
        <dbReference type="ARBA" id="ARBA00004589"/>
    </source>
</evidence>
<feature type="signal peptide" evidence="9">
    <location>
        <begin position="1"/>
        <end position="18"/>
    </location>
</feature>
<keyword evidence="4" id="KW-0964">Secreted</keyword>
<evidence type="ECO:0000256" key="4">
    <source>
        <dbReference type="ARBA" id="ARBA00022525"/>
    </source>
</evidence>
<dbReference type="Pfam" id="PF05730">
    <property type="entry name" value="CFEM"/>
    <property type="match status" value="1"/>
</dbReference>
<reference evidence="11" key="1">
    <citation type="submission" date="2020-06" db="EMBL/GenBank/DDBJ databases">
        <title>Draft genome sequences of strains closely related to Aspergillus parafelis and Aspergillus hiratsukae.</title>
        <authorList>
            <person name="Dos Santos R.A.C."/>
            <person name="Rivero-Menendez O."/>
            <person name="Steenwyk J.L."/>
            <person name="Mead M.E."/>
            <person name="Goldman G.H."/>
            <person name="Alastruey-Izquierdo A."/>
            <person name="Rokas A."/>
        </authorList>
    </citation>
    <scope>NUCLEOTIDE SEQUENCE</scope>
    <source>
        <strain evidence="11">CNM-CM5793</strain>
    </source>
</reference>
<evidence type="ECO:0000256" key="8">
    <source>
        <dbReference type="ARBA" id="ARBA00023288"/>
    </source>
</evidence>
<keyword evidence="5" id="KW-0472">Membrane</keyword>
<gene>
    <name evidence="11" type="ORF">CNMCM5793_004859</name>
</gene>
<dbReference type="EMBL" id="JACBAD010002129">
    <property type="protein sequence ID" value="KAF7113804.1"/>
    <property type="molecule type" value="Genomic_DNA"/>
</dbReference>
<sequence>MRLSTILSVPPLPAAVLAGPVAAPAKPDDVGPLPFPNPIAVYFEMMGAPSCSFGCINRAIAATSDCTGGVLDIACFCASSDFVPAALSCAADDACSAEDCTRLTAAFQLGCGLARSPIGGGGGGGISAESI</sequence>
<comment type="similarity">
    <text evidence="3">Belongs to the RBT5 family.</text>
</comment>
<keyword evidence="6 9" id="KW-0732">Signal</keyword>
<evidence type="ECO:0000256" key="7">
    <source>
        <dbReference type="ARBA" id="ARBA00023157"/>
    </source>
</evidence>
<evidence type="ECO:0000313" key="11">
    <source>
        <dbReference type="EMBL" id="KAF7113804.1"/>
    </source>
</evidence>
<keyword evidence="12" id="KW-1185">Reference proteome</keyword>